<sequence>MRYHLFDTYCWIKAEEKGIQNWNKYIEFLLSRSTEEYRYANECKT</sequence>
<dbReference type="AlphaFoldDB" id="J9GP55"/>
<dbReference type="EMBL" id="AMCI01001906">
    <property type="protein sequence ID" value="EJX04138.1"/>
    <property type="molecule type" value="Genomic_DNA"/>
</dbReference>
<organism evidence="1">
    <name type="scientific">gut metagenome</name>
    <dbReference type="NCBI Taxonomy" id="749906"/>
    <lineage>
        <taxon>unclassified sequences</taxon>
        <taxon>metagenomes</taxon>
        <taxon>organismal metagenomes</taxon>
    </lineage>
</organism>
<proteinExistence type="predicted"/>
<evidence type="ECO:0000313" key="1">
    <source>
        <dbReference type="EMBL" id="EJX04138.1"/>
    </source>
</evidence>
<accession>J9GP55</accession>
<comment type="caution">
    <text evidence="1">The sequence shown here is derived from an EMBL/GenBank/DDBJ whole genome shotgun (WGS) entry which is preliminary data.</text>
</comment>
<reference evidence="1" key="1">
    <citation type="journal article" date="2012" name="PLoS ONE">
        <title>Gene sets for utilization of primary and secondary nutrition supplies in the distal gut of endangered iberian lynx.</title>
        <authorList>
            <person name="Alcaide M."/>
            <person name="Messina E."/>
            <person name="Richter M."/>
            <person name="Bargiela R."/>
            <person name="Peplies J."/>
            <person name="Huws S.A."/>
            <person name="Newbold C.J."/>
            <person name="Golyshin P.N."/>
            <person name="Simon M.A."/>
            <person name="Lopez G."/>
            <person name="Yakimov M.M."/>
            <person name="Ferrer M."/>
        </authorList>
    </citation>
    <scope>NUCLEOTIDE SEQUENCE</scope>
</reference>
<protein>
    <submittedName>
        <fullName evidence="1">Uncharacterized protein</fullName>
    </submittedName>
</protein>
<name>J9GP55_9ZZZZ</name>
<gene>
    <name evidence="1" type="ORF">EVA_07754</name>
</gene>